<dbReference type="Proteomes" id="UP001141166">
    <property type="component" value="Unassembled WGS sequence"/>
</dbReference>
<evidence type="ECO:0000313" key="22">
    <source>
        <dbReference type="Proteomes" id="UP000253144"/>
    </source>
</evidence>
<reference evidence="15 23" key="6">
    <citation type="submission" date="2017-12" db="EMBL/GenBank/DDBJ databases">
        <title>A pool of 800 enterococci isolated from chicken carcass rinse samples from New Zealand.</title>
        <authorList>
            <person name="Zhang J."/>
            <person name="Rogers L."/>
            <person name="Midwinter A."/>
            <person name="French N."/>
        </authorList>
    </citation>
    <scope>NUCLEOTIDE SEQUENCE [LARGE SCALE GENOMIC DNA]</scope>
    <source>
        <strain evidence="15 23">EN697</strain>
    </source>
</reference>
<dbReference type="EMBL" id="JAMWMK010000013">
    <property type="protein sequence ID" value="MDC4248201.1"/>
    <property type="molecule type" value="Genomic_DNA"/>
</dbReference>
<reference evidence="12 20" key="5">
    <citation type="submission" date="2017-05" db="EMBL/GenBank/DDBJ databases">
        <title>The Genome Sequence of Enterococcus faecium 6F2_DIV0138.</title>
        <authorList>
            <consortium name="The Broad Institute Genomics Platform"/>
            <consortium name="The Broad Institute Genomic Center for Infectious Diseases"/>
            <person name="Earl A."/>
            <person name="Manson A."/>
            <person name="Schwartman J."/>
            <person name="Gilmore M."/>
            <person name="Abouelleil A."/>
            <person name="Cao P."/>
            <person name="Chapman S."/>
            <person name="Cusick C."/>
            <person name="Shea T."/>
            <person name="Young S."/>
            <person name="Neafsey D."/>
            <person name="Nusbaum C."/>
            <person name="Birren B."/>
        </authorList>
    </citation>
    <scope>NUCLEOTIDE SEQUENCE [LARGE SCALE GENOMIC DNA]</scope>
    <source>
        <strain evidence="12 20">6F2_DIV0138</strain>
    </source>
</reference>
<dbReference type="Proteomes" id="UP000194737">
    <property type="component" value="Unassembled WGS sequence"/>
</dbReference>
<evidence type="ECO:0000313" key="10">
    <source>
        <dbReference type="EMBL" id="MDC4248201.1"/>
    </source>
</evidence>
<evidence type="ECO:0000313" key="17">
    <source>
        <dbReference type="Proteomes" id="UP000070452"/>
    </source>
</evidence>
<evidence type="ECO:0000313" key="13">
    <source>
        <dbReference type="EMBL" id="PZM55128.1"/>
    </source>
</evidence>
<evidence type="ECO:0000256" key="2">
    <source>
        <dbReference type="ARBA" id="ARBA00011881"/>
    </source>
</evidence>
<sequence length="308" mass="33532">MEVKELEQLIGKNFHYYQTGQVADYIPALAEVDPKQLGMAIYDLDTKQLIEGGDADVRFAIESMSKVPVLLLAIKDNGIEKVFQTINTEPTGFAFNSIMNMEINHRKHPMNPFVNAGAIATTSLIAGKDADEKFERILSFMKEICDDPNITLNEEIYHSESRTGDINRSLAYYMKGNQMIEGDVPEILDAYFRQCSLNVTATGIAKLAAVLANKGIAPWNGKQIITEESATIVKSIMTTAGLYDESGEFSVHVGVPAKSGVGGGLMAAVPNRYGIGVFSPALDPFGNSAAGIQLLKDVVKELDADIFE</sequence>
<dbReference type="EMBL" id="WEFP01000001">
    <property type="protein sequence ID" value="KAB7576231.1"/>
    <property type="molecule type" value="Genomic_DNA"/>
</dbReference>
<dbReference type="PATRIC" id="fig|1352.1358.peg.1704"/>
<feature type="binding site" evidence="6">
    <location>
        <position position="115"/>
    </location>
    <ligand>
        <name>substrate</name>
    </ligand>
</feature>
<dbReference type="Proteomes" id="UP000469871">
    <property type="component" value="Unassembled WGS sequence"/>
</dbReference>
<dbReference type="SUPFAM" id="SSF56601">
    <property type="entry name" value="beta-lactamase/transpeptidase-like"/>
    <property type="match status" value="1"/>
</dbReference>
<feature type="binding site" evidence="6">
    <location>
        <position position="167"/>
    </location>
    <ligand>
        <name>substrate</name>
    </ligand>
</feature>
<dbReference type="Proteomes" id="UP000289562">
    <property type="component" value="Unassembled WGS sequence"/>
</dbReference>
<evidence type="ECO:0000313" key="23">
    <source>
        <dbReference type="Proteomes" id="UP000289562"/>
    </source>
</evidence>
<evidence type="ECO:0000313" key="9">
    <source>
        <dbReference type="EMBL" id="MBX4222993.1"/>
    </source>
</evidence>
<reference evidence="8 17" key="2">
    <citation type="submission" date="2016-01" db="EMBL/GenBank/DDBJ databases">
        <title>Molecular Mechanisms for transfer of large genomic segments between Enterococcus faecium strains.</title>
        <authorList>
            <person name="Garcia-Solache M.A."/>
            <person name="Lebreton F."/>
            <person name="Mclaughlin R.E."/>
            <person name="Whiteaker J.D."/>
            <person name="Gilmore M.S."/>
            <person name="Rice L.B."/>
        </authorList>
    </citation>
    <scope>NUCLEOTIDE SEQUENCE [LARGE SCALE GENOMIC DNA]</scope>
    <source>
        <strain evidence="8 17">D344RRF x C68</strain>
    </source>
</reference>
<dbReference type="InterPro" id="IPR012338">
    <property type="entry name" value="Beta-lactam/transpept-like"/>
</dbReference>
<feature type="binding site" evidence="6">
    <location>
        <position position="160"/>
    </location>
    <ligand>
        <name>substrate</name>
    </ligand>
</feature>
<feature type="binding site" evidence="6">
    <location>
        <position position="243"/>
    </location>
    <ligand>
        <name>substrate</name>
    </ligand>
</feature>
<dbReference type="EMBL" id="LEQJ01000004">
    <property type="protein sequence ID" value="RBS33597.1"/>
    <property type="molecule type" value="Genomic_DNA"/>
</dbReference>
<comment type="caution">
    <text evidence="9">The sequence shown here is derived from an EMBL/GenBank/DDBJ whole genome shotgun (WGS) entry which is preliminary data.</text>
</comment>
<name>A0A132Z6B3_ENTFC</name>
<dbReference type="GO" id="GO:0004359">
    <property type="term" value="F:glutaminase activity"/>
    <property type="evidence" value="ECO:0007669"/>
    <property type="project" value="UniProtKB-UniRule"/>
</dbReference>
<dbReference type="Proteomes" id="UP000070452">
    <property type="component" value="Unassembled WGS sequence"/>
</dbReference>
<evidence type="ECO:0000313" key="11">
    <source>
        <dbReference type="EMBL" id="OOL83264.1"/>
    </source>
</evidence>
<reference evidence="16 18" key="3">
    <citation type="submission" date="2016-04" db="EMBL/GenBank/DDBJ databases">
        <authorList>
            <person name="Millard A."/>
        </authorList>
    </citation>
    <scope>NUCLEOTIDE SEQUENCE [LARGE SCALE GENOMIC DNA]</scope>
    <source>
        <strain evidence="16">Isolate 22</strain>
    </source>
</reference>
<dbReference type="GO" id="GO:0006543">
    <property type="term" value="P:L-glutamine catabolic process"/>
    <property type="evidence" value="ECO:0007669"/>
    <property type="project" value="TreeGrafter"/>
</dbReference>
<evidence type="ECO:0000256" key="1">
    <source>
        <dbReference type="ARBA" id="ARBA00011076"/>
    </source>
</evidence>
<evidence type="ECO:0000313" key="14">
    <source>
        <dbReference type="EMBL" id="RBS33597.1"/>
    </source>
</evidence>
<dbReference type="EMBL" id="MVGJ01000020">
    <property type="protein sequence ID" value="OOL83264.1"/>
    <property type="molecule type" value="Genomic_DNA"/>
</dbReference>
<feature type="binding site" evidence="6">
    <location>
        <position position="261"/>
    </location>
    <ligand>
        <name>substrate</name>
    </ligand>
</feature>
<dbReference type="AlphaFoldDB" id="A0A132Z6B3"/>
<evidence type="ECO:0000313" key="7">
    <source>
        <dbReference type="EMBL" id="KAB7576231.1"/>
    </source>
</evidence>
<dbReference type="STRING" id="1352.AL014_06495"/>
<evidence type="ECO:0000313" key="24">
    <source>
        <dbReference type="Proteomes" id="UP000469871"/>
    </source>
</evidence>
<dbReference type="EMBL" id="LRHK01000001">
    <property type="protein sequence ID" value="KWX19168.1"/>
    <property type="molecule type" value="Genomic_DNA"/>
</dbReference>
<evidence type="ECO:0000313" key="21">
    <source>
        <dbReference type="Proteomes" id="UP000249070"/>
    </source>
</evidence>
<reference evidence="9" key="9">
    <citation type="journal article" date="2022" name="J. Anim. Sci.">
        <title>Whole genome sequence analyses-based assessment of virulence potential and antimicrobial susceptibilities and resistance of Enterococcus faecium strains isolated from commercial swine and cattle probiotic products.</title>
        <authorList>
            <person name="Shridhar P.B."/>
            <person name="Amachawadi R.G."/>
            <person name="Tokach M."/>
            <person name="Patel I."/>
            <person name="Gangiredla J."/>
            <person name="Mammel M."/>
            <person name="Nagaraja T.G."/>
        </authorList>
    </citation>
    <scope>NUCLEOTIDE SEQUENCE</scope>
    <source>
        <strain evidence="9">EF215</strain>
    </source>
</reference>
<dbReference type="EMBL" id="QHGU01000061">
    <property type="protein sequence ID" value="PZM55128.1"/>
    <property type="molecule type" value="Genomic_DNA"/>
</dbReference>
<feature type="binding site" evidence="6">
    <location>
        <position position="63"/>
    </location>
    <ligand>
        <name>substrate</name>
    </ligand>
</feature>
<dbReference type="FunFam" id="3.40.710.10:FF:000005">
    <property type="entry name" value="Glutaminase"/>
    <property type="match status" value="1"/>
</dbReference>
<dbReference type="GO" id="GO:0006537">
    <property type="term" value="P:glutamate biosynthetic process"/>
    <property type="evidence" value="ECO:0007669"/>
    <property type="project" value="TreeGrafter"/>
</dbReference>
<dbReference type="InterPro" id="IPR015868">
    <property type="entry name" value="Glutaminase"/>
</dbReference>
<reference evidence="10" key="10">
    <citation type="submission" date="2022-05" db="EMBL/GenBank/DDBJ databases">
        <title>Draft genome sequences of Clostridium perfringens strains isolated from Peru.</title>
        <authorList>
            <person name="Hurtado R."/>
            <person name="Lima L."/>
            <person name="Sousa T."/>
            <person name="Jaiswal A.K."/>
            <person name="Tiwari S."/>
            <person name="Maturrano L."/>
            <person name="Brenig B."/>
            <person name="Azevedo V."/>
        </authorList>
    </citation>
    <scope>NUCLEOTIDE SEQUENCE</scope>
    <source>
        <strain evidence="10">CP4</strain>
    </source>
</reference>
<dbReference type="Proteomes" id="UP000253144">
    <property type="component" value="Unassembled WGS sequence"/>
</dbReference>
<evidence type="ECO:0000313" key="15">
    <source>
        <dbReference type="EMBL" id="RXU89633.1"/>
    </source>
</evidence>
<comment type="similarity">
    <text evidence="1 6">Belongs to the glutaminase family.</text>
</comment>
<dbReference type="Gene3D" id="3.40.710.10">
    <property type="entry name" value="DD-peptidase/beta-lactamase superfamily"/>
    <property type="match status" value="1"/>
</dbReference>
<reference evidence="14 22" key="1">
    <citation type="submission" date="2015-06" db="EMBL/GenBank/DDBJ databases">
        <title>The Genome Sequence of Enterococcus faecium 131EA1.</title>
        <authorList>
            <consortium name="The Broad Institute Genomics Platform"/>
            <consortium name="The Broad Institute Genome Sequencing Center for Infectious Disease"/>
            <person name="Earl A.M."/>
            <person name="Van Tyne D."/>
            <person name="Lebreton F."/>
            <person name="Saavedra J.T."/>
            <person name="Gilmore M.S."/>
            <person name="Manson Mcguire A."/>
            <person name="Clock S."/>
            <person name="Crupain M."/>
            <person name="Rangan U."/>
            <person name="Young S."/>
            <person name="Abouelleil A."/>
            <person name="Cao P."/>
            <person name="Chapman S.B."/>
            <person name="Griggs A."/>
            <person name="Priest M."/>
            <person name="Shea T."/>
            <person name="Wortman J."/>
            <person name="Nusbaum C."/>
            <person name="Birren B."/>
        </authorList>
    </citation>
    <scope>NUCLEOTIDE SEQUENCE [LARGE SCALE GENOMIC DNA]</scope>
    <source>
        <strain evidence="14 22">131EA1</strain>
    </source>
</reference>
<dbReference type="EMBL" id="JAIFOC010000071">
    <property type="protein sequence ID" value="MBX4222993.1"/>
    <property type="molecule type" value="Genomic_DNA"/>
</dbReference>
<gene>
    <name evidence="6 9" type="primary">glsA</name>
    <name evidence="12" type="ORF">A5804_001301</name>
    <name evidence="8" type="ORF">AWT83_12060</name>
    <name evidence="11" type="ORF">B1P95_04580</name>
    <name evidence="15" type="ORF">CYQ77_05440</name>
    <name evidence="13" type="ORF">DKP91_11135</name>
    <name evidence="16" type="ORF">DTPHA_601946</name>
    <name evidence="14" type="ORF">EB12_00854</name>
    <name evidence="7" type="ORF">GBM73_02385</name>
    <name evidence="9" type="ORF">KYX88_09225</name>
    <name evidence="10" type="ORF">M3X98_09055</name>
</gene>
<dbReference type="Proteomes" id="UP001139644">
    <property type="component" value="Unassembled WGS sequence"/>
</dbReference>
<reference evidence="13 21" key="7">
    <citation type="submission" date="2018-05" db="EMBL/GenBank/DDBJ databases">
        <title>Vancomycin-resistant Enterococcus faecium strain from Chelyabinsk, Russia.</title>
        <authorList>
            <person name="Gostev V."/>
            <person name="Goncharov A."/>
            <person name="Kolodzhieva V."/>
            <person name="Suvorov A."/>
            <person name="Sidorenko S."/>
            <person name="Zueva L."/>
        </authorList>
    </citation>
    <scope>NUCLEOTIDE SEQUENCE [LARGE SCALE GENOMIC DNA]</scope>
    <source>
        <strain evidence="13 21">20</strain>
    </source>
</reference>
<evidence type="ECO:0000256" key="6">
    <source>
        <dbReference type="HAMAP-Rule" id="MF_00313"/>
    </source>
</evidence>
<accession>A0A132Z6B3</accession>
<comment type="subunit">
    <text evidence="2 6">Homotetramer.</text>
</comment>
<dbReference type="PANTHER" id="PTHR12544:SF29">
    <property type="entry name" value="GLUTAMINASE"/>
    <property type="match status" value="1"/>
</dbReference>
<dbReference type="GeneID" id="66454380"/>
<evidence type="ECO:0000256" key="5">
    <source>
        <dbReference type="ARBA" id="ARBA00049534"/>
    </source>
</evidence>
<evidence type="ECO:0000313" key="18">
    <source>
        <dbReference type="Proteomes" id="UP000183509"/>
    </source>
</evidence>
<comment type="catalytic activity">
    <reaction evidence="5 6">
        <text>L-glutamine + H2O = L-glutamate + NH4(+)</text>
        <dbReference type="Rhea" id="RHEA:15889"/>
        <dbReference type="ChEBI" id="CHEBI:15377"/>
        <dbReference type="ChEBI" id="CHEBI:28938"/>
        <dbReference type="ChEBI" id="CHEBI:29985"/>
        <dbReference type="ChEBI" id="CHEBI:58359"/>
        <dbReference type="EC" id="3.5.1.2"/>
    </reaction>
</comment>
<evidence type="ECO:0000256" key="4">
    <source>
        <dbReference type="ARBA" id="ARBA00022801"/>
    </source>
</evidence>
<dbReference type="Proteomes" id="UP000183509">
    <property type="component" value="Unassembled WGS sequence"/>
</dbReference>
<dbReference type="EMBL" id="PJVH01000012">
    <property type="protein sequence ID" value="RXU89633.1"/>
    <property type="molecule type" value="Genomic_DNA"/>
</dbReference>
<evidence type="ECO:0000313" key="20">
    <source>
        <dbReference type="Proteomes" id="UP000194737"/>
    </source>
</evidence>
<evidence type="ECO:0000313" key="19">
    <source>
        <dbReference type="Proteomes" id="UP000191171"/>
    </source>
</evidence>
<dbReference type="PANTHER" id="PTHR12544">
    <property type="entry name" value="GLUTAMINASE"/>
    <property type="match status" value="1"/>
</dbReference>
<dbReference type="EMBL" id="NGLB01000001">
    <property type="protein sequence ID" value="OTN99809.1"/>
    <property type="molecule type" value="Genomic_DNA"/>
</dbReference>
<dbReference type="EMBL" id="FKLM01000036">
    <property type="protein sequence ID" value="SAM48466.1"/>
    <property type="molecule type" value="Genomic_DNA"/>
</dbReference>
<dbReference type="EC" id="3.5.1.2" evidence="3 6"/>
<dbReference type="OMA" id="NALMQTC"/>
<dbReference type="Proteomes" id="UP000249070">
    <property type="component" value="Unassembled WGS sequence"/>
</dbReference>
<dbReference type="NCBIfam" id="TIGR03814">
    <property type="entry name" value="Gln_ase"/>
    <property type="match status" value="1"/>
</dbReference>
<dbReference type="Pfam" id="PF04960">
    <property type="entry name" value="Glutaminase"/>
    <property type="match status" value="1"/>
</dbReference>
<organism evidence="9 25">
    <name type="scientific">Enterococcus faecium</name>
    <name type="common">Streptococcus faecium</name>
    <dbReference type="NCBI Taxonomy" id="1352"/>
    <lineage>
        <taxon>Bacteria</taxon>
        <taxon>Bacillati</taxon>
        <taxon>Bacillota</taxon>
        <taxon>Bacilli</taxon>
        <taxon>Lactobacillales</taxon>
        <taxon>Enterococcaceae</taxon>
        <taxon>Enterococcus</taxon>
    </lineage>
</organism>
<reference evidence="7 24" key="8">
    <citation type="submission" date="2019-10" db="EMBL/GenBank/DDBJ databases">
        <title>Evolutionary dynamics of vancomycin-resistant Enterococcus faecium during gastrointestinal tract colonization and bloodstream infection in immunocompromised pediatric patients.</title>
        <authorList>
            <person name="Chilambi G.S."/>
            <person name="Nordstrom H.R."/>
            <person name="Evans D.R."/>
            <person name="Ferrolino J."/>
            <person name="Hayden R.T."/>
            <person name="Maron G.M."/>
            <person name="Vo A.N."/>
            <person name="Gilmore M.S."/>
            <person name="Wolf J."/>
            <person name="Rosch J.W."/>
            <person name="Van Tyne D."/>
        </authorList>
    </citation>
    <scope>NUCLEOTIDE SEQUENCE [LARGE SCALE GENOMIC DNA]</scope>
    <source>
        <strain evidence="7 24">VRECG27</strain>
    </source>
</reference>
<evidence type="ECO:0000313" key="8">
    <source>
        <dbReference type="EMBL" id="KWX19168.1"/>
    </source>
</evidence>
<keyword evidence="6" id="KW-0007">Acetylation</keyword>
<evidence type="ECO:0000256" key="3">
    <source>
        <dbReference type="ARBA" id="ARBA00012918"/>
    </source>
</evidence>
<keyword evidence="4 6" id="KW-0378">Hydrolase</keyword>
<protein>
    <recommendedName>
        <fullName evidence="3 6">Glutaminase</fullName>
        <ecNumber evidence="3 6">3.5.1.2</ecNumber>
    </recommendedName>
</protein>
<dbReference type="Proteomes" id="UP000191171">
    <property type="component" value="Unassembled WGS sequence"/>
</dbReference>
<reference evidence="11 19" key="4">
    <citation type="submission" date="2017-02" db="EMBL/GenBank/DDBJ databases">
        <title>Clonality and virulence of isolates of VRE in Hematopoietic Stem Cell Transplanted (HSCT) patients.</title>
        <authorList>
            <person name="Marchi A.P."/>
            <person name="Martins R.C."/>
            <person name="Marie S.K."/>
            <person name="Levin A.S."/>
            <person name="Costa S.F."/>
        </authorList>
    </citation>
    <scope>NUCLEOTIDE SEQUENCE [LARGE SCALE GENOMIC DNA]</scope>
    <source>
        <strain evidence="11 19">LIM1759</strain>
    </source>
</reference>
<dbReference type="RefSeq" id="WP_002295938.1">
    <property type="nucleotide sequence ID" value="NZ_AP024831.1"/>
</dbReference>
<evidence type="ECO:0000313" key="25">
    <source>
        <dbReference type="Proteomes" id="UP001139644"/>
    </source>
</evidence>
<feature type="binding site" evidence="6">
    <location>
        <position position="191"/>
    </location>
    <ligand>
        <name>substrate</name>
    </ligand>
</feature>
<dbReference type="HAMAP" id="MF_00313">
    <property type="entry name" value="Glutaminase"/>
    <property type="match status" value="1"/>
</dbReference>
<evidence type="ECO:0000313" key="12">
    <source>
        <dbReference type="EMBL" id="OTN99809.1"/>
    </source>
</evidence>
<proteinExistence type="inferred from homology"/>
<evidence type="ECO:0000313" key="16">
    <source>
        <dbReference type="EMBL" id="SAM48466.1"/>
    </source>
</evidence>